<accession>A0ACB8B7E2</accession>
<protein>
    <submittedName>
        <fullName evidence="1">DAK1/DegV-like protein</fullName>
    </submittedName>
</protein>
<keyword evidence="2" id="KW-1185">Reference proteome</keyword>
<dbReference type="Proteomes" id="UP000790709">
    <property type="component" value="Unassembled WGS sequence"/>
</dbReference>
<name>A0ACB8B7E2_9AGAM</name>
<sequence>MLTASVSGDIFASPSAKQILACIQLAAFHATLAQQPRDVLIVINNYTGDRLNFGLAVEQARALHPALRVTSVLVADDVSLLARPSMVGPRGLGGNIFVCKVLGAYAAAGGTLDRAKALGDALVANLRSVGVALGHCHVPGRDDPSTDDGGIPPNQVELGLGLHNEPGVRRAPLVSPAALVAEMLDMVRESGRGWAGFAASGAPTDANVNTATEDAEQWIRPADTVVLFINNLGGVSQLEMGALVDEVVRCLATHAIRPARMYLAPFMTSLNAPGFSISLVNVSRVEEAVNQAPPTPNHPPLALLPLLDAPTEAHAWLGVRIWPASAEGAEEREREAEAALDEIRARTALPSTSAPSASSLPTPQAPKTLTQPQYPAFTPSQLAAGLRGACAAVLAAEGEMTRFDTVVGDGDCGETFAAGARAILAALDAGSLDPAKTAPAALVAEVGALLEGSMGGTIGALFAIFFTAWSTALRSPAPPTSSLGAALTALGAHTPARPGDRTVVDALAPLCAAISVSAVALSTGHVEPEPAANTRLEAAALAARRGAESTRGMGARLGRASYVGGGSGGEGVPPDPGAWGVAAIVEGFLEGVKR</sequence>
<dbReference type="EMBL" id="MU266531">
    <property type="protein sequence ID" value="KAH7921327.1"/>
    <property type="molecule type" value="Genomic_DNA"/>
</dbReference>
<reference evidence="1" key="1">
    <citation type="journal article" date="2021" name="New Phytol.">
        <title>Evolutionary innovations through gain and loss of genes in the ectomycorrhizal Boletales.</title>
        <authorList>
            <person name="Wu G."/>
            <person name="Miyauchi S."/>
            <person name="Morin E."/>
            <person name="Kuo A."/>
            <person name="Drula E."/>
            <person name="Varga T."/>
            <person name="Kohler A."/>
            <person name="Feng B."/>
            <person name="Cao Y."/>
            <person name="Lipzen A."/>
            <person name="Daum C."/>
            <person name="Hundley H."/>
            <person name="Pangilinan J."/>
            <person name="Johnson J."/>
            <person name="Barry K."/>
            <person name="LaButti K."/>
            <person name="Ng V."/>
            <person name="Ahrendt S."/>
            <person name="Min B."/>
            <person name="Choi I.G."/>
            <person name="Park H."/>
            <person name="Plett J.M."/>
            <person name="Magnuson J."/>
            <person name="Spatafora J.W."/>
            <person name="Nagy L.G."/>
            <person name="Henrissat B."/>
            <person name="Grigoriev I.V."/>
            <person name="Yang Z.L."/>
            <person name="Xu J."/>
            <person name="Martin F.M."/>
        </authorList>
    </citation>
    <scope>NUCLEOTIDE SEQUENCE</scope>
    <source>
        <strain evidence="1">KUC20120723A-06</strain>
    </source>
</reference>
<evidence type="ECO:0000313" key="1">
    <source>
        <dbReference type="EMBL" id="KAH7921327.1"/>
    </source>
</evidence>
<evidence type="ECO:0000313" key="2">
    <source>
        <dbReference type="Proteomes" id="UP000790709"/>
    </source>
</evidence>
<proteinExistence type="predicted"/>
<gene>
    <name evidence="1" type="ORF">BV22DRAFT_1122201</name>
</gene>
<organism evidence="1 2">
    <name type="scientific">Leucogyrophana mollusca</name>
    <dbReference type="NCBI Taxonomy" id="85980"/>
    <lineage>
        <taxon>Eukaryota</taxon>
        <taxon>Fungi</taxon>
        <taxon>Dikarya</taxon>
        <taxon>Basidiomycota</taxon>
        <taxon>Agaricomycotina</taxon>
        <taxon>Agaricomycetes</taxon>
        <taxon>Agaricomycetidae</taxon>
        <taxon>Boletales</taxon>
        <taxon>Boletales incertae sedis</taxon>
        <taxon>Leucogyrophana</taxon>
    </lineage>
</organism>
<comment type="caution">
    <text evidence="1">The sequence shown here is derived from an EMBL/GenBank/DDBJ whole genome shotgun (WGS) entry which is preliminary data.</text>
</comment>